<keyword evidence="1" id="KW-1133">Transmembrane helix</keyword>
<evidence type="ECO:0000313" key="2">
    <source>
        <dbReference type="EMBL" id="KKB81044.1"/>
    </source>
</evidence>
<keyword evidence="1" id="KW-0812">Transmembrane</keyword>
<keyword evidence="1" id="KW-0472">Membrane</keyword>
<name>A0A0F5LFT6_9HYPH</name>
<dbReference type="Proteomes" id="UP000033514">
    <property type="component" value="Unassembled WGS sequence"/>
</dbReference>
<reference evidence="2 3" key="1">
    <citation type="submission" date="2015-03" db="EMBL/GenBank/DDBJ databases">
        <authorList>
            <person name="Hassan Y.I."/>
            <person name="Lepp D."/>
            <person name="Zhou T."/>
        </authorList>
    </citation>
    <scope>NUCLEOTIDE SEQUENCE [LARGE SCALE GENOMIC DNA]</scope>
    <source>
        <strain evidence="2 3">GH2-10</strain>
    </source>
</reference>
<dbReference type="PATRIC" id="fig|361041.3.peg.3871"/>
<sequence>MQVARIDHNSRVTHYVVQSYRKMGKSLVADEARVATSEAECLRWAQSTAARRQAVIAFLALGTLIPATSMIRSYWRRMAMYGRLNSNSNPAPGEQH</sequence>
<dbReference type="AlphaFoldDB" id="A0A0F5LFT6"/>
<accession>A0A0F5LFT6</accession>
<feature type="transmembrane region" description="Helical" evidence="1">
    <location>
        <begin position="54"/>
        <end position="75"/>
    </location>
</feature>
<comment type="caution">
    <text evidence="2">The sequence shown here is derived from an EMBL/GenBank/DDBJ whole genome shotgun (WGS) entry which is preliminary data.</text>
</comment>
<dbReference type="EMBL" id="LAJG01000005">
    <property type="protein sequence ID" value="KKB81044.1"/>
    <property type="molecule type" value="Genomic_DNA"/>
</dbReference>
<protein>
    <submittedName>
        <fullName evidence="2">Uncharacterized protein</fullName>
    </submittedName>
</protein>
<keyword evidence="3" id="KW-1185">Reference proteome</keyword>
<evidence type="ECO:0000256" key="1">
    <source>
        <dbReference type="SAM" id="Phobius"/>
    </source>
</evidence>
<gene>
    <name evidence="2" type="ORF">VW35_02430</name>
</gene>
<proteinExistence type="predicted"/>
<evidence type="ECO:0000313" key="3">
    <source>
        <dbReference type="Proteomes" id="UP000033514"/>
    </source>
</evidence>
<organism evidence="2 3">
    <name type="scientific">Devosia soli</name>
    <dbReference type="NCBI Taxonomy" id="361041"/>
    <lineage>
        <taxon>Bacteria</taxon>
        <taxon>Pseudomonadati</taxon>
        <taxon>Pseudomonadota</taxon>
        <taxon>Alphaproteobacteria</taxon>
        <taxon>Hyphomicrobiales</taxon>
        <taxon>Devosiaceae</taxon>
        <taxon>Devosia</taxon>
    </lineage>
</organism>